<organism evidence="1 2">
    <name type="scientific">Steinernema glaseri</name>
    <dbReference type="NCBI Taxonomy" id="37863"/>
    <lineage>
        <taxon>Eukaryota</taxon>
        <taxon>Metazoa</taxon>
        <taxon>Ecdysozoa</taxon>
        <taxon>Nematoda</taxon>
        <taxon>Chromadorea</taxon>
        <taxon>Rhabditida</taxon>
        <taxon>Tylenchina</taxon>
        <taxon>Panagrolaimomorpha</taxon>
        <taxon>Strongyloidoidea</taxon>
        <taxon>Steinernematidae</taxon>
        <taxon>Steinernema</taxon>
    </lineage>
</organism>
<proteinExistence type="predicted"/>
<evidence type="ECO:0000313" key="2">
    <source>
        <dbReference type="WBParaSite" id="L893_g33383.t1"/>
    </source>
</evidence>
<accession>A0A1I8A7J6</accession>
<evidence type="ECO:0000313" key="1">
    <source>
        <dbReference type="Proteomes" id="UP000095287"/>
    </source>
</evidence>
<name>A0A1I8A7J6_9BILA</name>
<keyword evidence="1" id="KW-1185">Reference proteome</keyword>
<dbReference type="AlphaFoldDB" id="A0A1I8A7J6"/>
<sequence>MFAANTKYFRTLPGTRMVCLRMSASFFYCQGLGFTNITRITKPRRRKRTLERFLQSDDRNVSKHDESKSYASVYGTVMFNLTEEVTMTSRSTSFSCKSVSAAKSAPISASIVSRRKYGTKPICGMTLDEFNTHDGVKTQEQYSQNRALQWGQIGNGLRRAQY</sequence>
<dbReference type="Proteomes" id="UP000095287">
    <property type="component" value="Unplaced"/>
</dbReference>
<reference evidence="2" key="1">
    <citation type="submission" date="2016-11" db="UniProtKB">
        <authorList>
            <consortium name="WormBaseParasite"/>
        </authorList>
    </citation>
    <scope>IDENTIFICATION</scope>
</reference>
<protein>
    <submittedName>
        <fullName evidence="2">Uncharacterized protein</fullName>
    </submittedName>
</protein>
<dbReference type="WBParaSite" id="L893_g33383.t1">
    <property type="protein sequence ID" value="L893_g33383.t1"/>
    <property type="gene ID" value="L893_g33383"/>
</dbReference>